<dbReference type="InterPro" id="IPR003660">
    <property type="entry name" value="HAMP_dom"/>
</dbReference>
<gene>
    <name evidence="4" type="ORF">SAMN04487956_10287</name>
</gene>
<evidence type="ECO:0000259" key="2">
    <source>
        <dbReference type="PROSITE" id="PS50885"/>
    </source>
</evidence>
<feature type="transmembrane region" description="Helical" evidence="1">
    <location>
        <begin position="361"/>
        <end position="379"/>
    </location>
</feature>
<dbReference type="SUPFAM" id="SSF103190">
    <property type="entry name" value="Sensory domain-like"/>
    <property type="match status" value="1"/>
</dbReference>
<dbReference type="Gene3D" id="6.10.340.10">
    <property type="match status" value="1"/>
</dbReference>
<organism evidence="4 5">
    <name type="scientific">Halomonas saccharevitans</name>
    <dbReference type="NCBI Taxonomy" id="416872"/>
    <lineage>
        <taxon>Bacteria</taxon>
        <taxon>Pseudomonadati</taxon>
        <taxon>Pseudomonadota</taxon>
        <taxon>Gammaproteobacteria</taxon>
        <taxon>Oceanospirillales</taxon>
        <taxon>Halomonadaceae</taxon>
        <taxon>Halomonas</taxon>
    </lineage>
</organism>
<dbReference type="SMART" id="SM00471">
    <property type="entry name" value="HDc"/>
    <property type="match status" value="1"/>
</dbReference>
<dbReference type="AlphaFoldDB" id="A0A1I6XEI0"/>
<keyword evidence="1" id="KW-0812">Transmembrane</keyword>
<dbReference type="PROSITE" id="PS50885">
    <property type="entry name" value="HAMP"/>
    <property type="match status" value="1"/>
</dbReference>
<dbReference type="Pfam" id="PF13487">
    <property type="entry name" value="HD_5"/>
    <property type="match status" value="1"/>
</dbReference>
<dbReference type="EMBL" id="FPAQ01000002">
    <property type="protein sequence ID" value="SFT36422.1"/>
    <property type="molecule type" value="Genomic_DNA"/>
</dbReference>
<reference evidence="4 5" key="1">
    <citation type="submission" date="2016-10" db="EMBL/GenBank/DDBJ databases">
        <authorList>
            <person name="de Groot N.N."/>
        </authorList>
    </citation>
    <scope>NUCLEOTIDE SEQUENCE [LARGE SCALE GENOMIC DNA]</scope>
    <source>
        <strain evidence="4 5">CGMCC 1.6493</strain>
    </source>
</reference>
<dbReference type="InterPro" id="IPR003607">
    <property type="entry name" value="HD/PDEase_dom"/>
</dbReference>
<evidence type="ECO:0000313" key="4">
    <source>
        <dbReference type="EMBL" id="SFT36422.1"/>
    </source>
</evidence>
<dbReference type="GO" id="GO:0007165">
    <property type="term" value="P:signal transduction"/>
    <property type="evidence" value="ECO:0007669"/>
    <property type="project" value="InterPro"/>
</dbReference>
<dbReference type="InterPro" id="IPR029151">
    <property type="entry name" value="Sensor-like_sf"/>
</dbReference>
<dbReference type="InterPro" id="IPR037522">
    <property type="entry name" value="HD_GYP_dom"/>
</dbReference>
<evidence type="ECO:0000256" key="1">
    <source>
        <dbReference type="SAM" id="Phobius"/>
    </source>
</evidence>
<protein>
    <submittedName>
        <fullName evidence="4">HAMP domain-containing protein</fullName>
    </submittedName>
</protein>
<accession>A0A1I6XEI0</accession>
<keyword evidence="1" id="KW-1133">Transmembrane helix</keyword>
<dbReference type="PROSITE" id="PS51832">
    <property type="entry name" value="HD_GYP"/>
    <property type="match status" value="1"/>
</dbReference>
<dbReference type="Gene3D" id="1.10.3210.10">
    <property type="entry name" value="Hypothetical protein af1432"/>
    <property type="match status" value="2"/>
</dbReference>
<dbReference type="CDD" id="cd00077">
    <property type="entry name" value="HDc"/>
    <property type="match status" value="1"/>
</dbReference>
<dbReference type="PANTHER" id="PTHR45228:SF5">
    <property type="entry name" value="CYCLIC DI-GMP PHOSPHODIESTERASE VC_1348-RELATED"/>
    <property type="match status" value="1"/>
</dbReference>
<dbReference type="SUPFAM" id="SSF109604">
    <property type="entry name" value="HD-domain/PDEase-like"/>
    <property type="match status" value="2"/>
</dbReference>
<dbReference type="PANTHER" id="PTHR45228">
    <property type="entry name" value="CYCLIC DI-GMP PHOSPHODIESTERASE TM_0186-RELATED"/>
    <property type="match status" value="1"/>
</dbReference>
<keyword evidence="1" id="KW-0472">Membrane</keyword>
<dbReference type="GO" id="GO:0016020">
    <property type="term" value="C:membrane"/>
    <property type="evidence" value="ECO:0007669"/>
    <property type="project" value="InterPro"/>
</dbReference>
<evidence type="ECO:0000313" key="5">
    <source>
        <dbReference type="Proteomes" id="UP000199594"/>
    </source>
</evidence>
<feature type="domain" description="HAMP" evidence="2">
    <location>
        <begin position="380"/>
        <end position="433"/>
    </location>
</feature>
<dbReference type="Proteomes" id="UP000199594">
    <property type="component" value="Unassembled WGS sequence"/>
</dbReference>
<dbReference type="GO" id="GO:0008081">
    <property type="term" value="F:phosphoric diester hydrolase activity"/>
    <property type="evidence" value="ECO:0007669"/>
    <property type="project" value="UniProtKB-ARBA"/>
</dbReference>
<feature type="domain" description="HD-GYP" evidence="3">
    <location>
        <begin position="746"/>
        <end position="948"/>
    </location>
</feature>
<dbReference type="SUPFAM" id="SSF55781">
    <property type="entry name" value="GAF domain-like"/>
    <property type="match status" value="1"/>
</dbReference>
<evidence type="ECO:0000259" key="3">
    <source>
        <dbReference type="PROSITE" id="PS51832"/>
    </source>
</evidence>
<dbReference type="InterPro" id="IPR052020">
    <property type="entry name" value="Cyclic_di-GMP/3'3'-cGAMP_PDE"/>
</dbReference>
<name>A0A1I6XEI0_9GAMM</name>
<dbReference type="Gene3D" id="3.30.450.20">
    <property type="entry name" value="PAS domain"/>
    <property type="match status" value="2"/>
</dbReference>
<feature type="transmembrane region" description="Helical" evidence="1">
    <location>
        <begin position="20"/>
        <end position="43"/>
    </location>
</feature>
<sequence length="971" mass="107498">MLAGRASGCHRDPAMSRRPLSLQALTVLAIVALMLMMASVLLWHGARGADRILVSAMQDTSHQLAATTEERSQRLIGPARVVLLPLSHANLGIQQRLADRLTVLPMLAAALEASRVASAVYIGYDNGDFLSLRPVARLAPNLLPAMNGVEDAHYLVQAIFHDPGSDVRVGEWRLYDADLALLDRRVMPDYDYDPRNRPWYREAMASDGEHVTDPYVFFTTREVGVTLTHRSQNERAVLGIDASLADLGNEMAGFKLTPGTRLAVVSNQGRTLAHPDIDSLLINTASGPRLGTLEELGDPILARLEAFEGSDESTRFQGPHEAWFGMRLPFKSMDDVQAHLLMAVPENELLAGTRRLLWQRAVVAVGLVLALLPLGIWVGHRLGRPLRSLADQVRALAEFDFAGYRGVDSPIREVQQLSQAVEGMVGNITDFQRMTRTLSSDPHLETMLAGILDDLLRVTTSQHGAIYLVDETDADAFARAAEAGSGGSVAPLPERLKLEAQGLAALRDEFEGRGYLAQPLCNRSGQRQGLLLLALRGAAEASDDQPWRRFVEEISGVAAVAIEMRRLLEGEKRLLDAIVELIAGATDAKSPHTGGHCSRVPQLAEMLLQGVERDRTGPFAAEAVGEDRRAAFHLAAWLHDCGKLTTPDEVMEKATKLETRYNRLHEVRMRFEVLWRDADVAYWQGCAKGGDPNLLDEAREQRLAELQAAYRLVANINLGGEHLDEGQAQRLEEIATWRWWRHFDDRLGVSQEEARRLAREPELELPVAEPLLADRPRHLIDWAVKTPPVAPEDPDNRWRFDMRPPAVAGHQGELYNLRVARGTLNDVERFRIQEHIVQTIIMLESLPWPAHLRRVPAIAGNHHERMDGQGYPRRLVLAGASLEERIMAVADVFEALTAADRPYKPGMSLSQALSILAGMAREGHLDPEVFLLLLDSGVWRDYAERFLKPEQIVPVDIAALKAEAGLVSPAT</sequence>
<proteinExistence type="predicted"/>